<comment type="caution">
    <text evidence="2">The sequence shown here is derived from an EMBL/GenBank/DDBJ whole genome shotgun (WGS) entry which is preliminary data.</text>
</comment>
<dbReference type="Proteomes" id="UP000031366">
    <property type="component" value="Unassembled WGS sequence"/>
</dbReference>
<keyword evidence="1" id="KW-0175">Coiled coil</keyword>
<evidence type="ECO:0000256" key="1">
    <source>
        <dbReference type="SAM" id="Coils"/>
    </source>
</evidence>
<name>A0A0C1U701_9CLOT</name>
<keyword evidence="3" id="KW-1185">Reference proteome</keyword>
<dbReference type="EMBL" id="AYSO01000014">
    <property type="protein sequence ID" value="KIE47593.1"/>
    <property type="molecule type" value="Genomic_DNA"/>
</dbReference>
<dbReference type="AlphaFoldDB" id="A0A0C1U701"/>
<dbReference type="RefSeq" id="WP_052268006.1">
    <property type="nucleotide sequence ID" value="NZ_AYSO01000014.1"/>
</dbReference>
<evidence type="ECO:0000313" key="3">
    <source>
        <dbReference type="Proteomes" id="UP000031366"/>
    </source>
</evidence>
<sequence>MREIGRRIFYDEITGEVVFEFGEMVGDPKEYAKYNKIIYKDYPYGYKKEEFERALKYHIDIETGNVVFNKLIEIKETEEEKLRREKEELENQLLDAQEHIVNEEYKKLLNQGGM</sequence>
<feature type="coiled-coil region" evidence="1">
    <location>
        <begin position="68"/>
        <end position="106"/>
    </location>
</feature>
<accession>A0A0C1U701</accession>
<proteinExistence type="predicted"/>
<dbReference type="OrthoDB" id="1757012at2"/>
<gene>
    <name evidence="2" type="ORF">U732_2939</name>
</gene>
<dbReference type="STRING" id="29341.RSJ17_08385"/>
<protein>
    <submittedName>
        <fullName evidence="2">Uncharacterized protein</fullName>
    </submittedName>
</protein>
<evidence type="ECO:0000313" key="2">
    <source>
        <dbReference type="EMBL" id="KIE47593.1"/>
    </source>
</evidence>
<organism evidence="2 3">
    <name type="scientific">Clostridium argentinense CDC 2741</name>
    <dbReference type="NCBI Taxonomy" id="1418104"/>
    <lineage>
        <taxon>Bacteria</taxon>
        <taxon>Bacillati</taxon>
        <taxon>Bacillota</taxon>
        <taxon>Clostridia</taxon>
        <taxon>Eubacteriales</taxon>
        <taxon>Clostridiaceae</taxon>
        <taxon>Clostridium</taxon>
    </lineage>
</organism>
<reference evidence="2 3" key="1">
    <citation type="journal article" date="2015" name="Infect. Genet. Evol.">
        <title>Genomic sequences of six botulinum neurotoxin-producing strains representing three clostridial species illustrate the mobility and diversity of botulinum neurotoxin genes.</title>
        <authorList>
            <person name="Smith T.J."/>
            <person name="Hill K.K."/>
            <person name="Xie G."/>
            <person name="Foley B.T."/>
            <person name="Williamson C.H."/>
            <person name="Foster J.T."/>
            <person name="Johnson S.L."/>
            <person name="Chertkov O."/>
            <person name="Teshima H."/>
            <person name="Gibbons H.S."/>
            <person name="Johnsky L.A."/>
            <person name="Karavis M.A."/>
            <person name="Smith L.A."/>
        </authorList>
    </citation>
    <scope>NUCLEOTIDE SEQUENCE [LARGE SCALE GENOMIC DNA]</scope>
    <source>
        <strain evidence="2 3">CDC 2741</strain>
    </source>
</reference>